<proteinExistence type="predicted"/>
<keyword evidence="2" id="KW-1185">Reference proteome</keyword>
<accession>A0A7J6WJY3</accession>
<dbReference type="EMBL" id="JABWDY010014350">
    <property type="protein sequence ID" value="KAF5197689.1"/>
    <property type="molecule type" value="Genomic_DNA"/>
</dbReference>
<sequence>MDKAIISMQEQRGSIGSFTETSQVGQQRSAGSFIETHEFLHGTSPNNTGGGHQRLCYVQNQAENRLMGHHTSDLEGRRYGLTNHPSVESIDLSLGSNQNANDTSDSQTMQFGRIPWNINLNAVYAGNSGGIDHVHESDVFPHLYKPGGSETNDISLAGSPGNPSGIAFGSVGHDTVEGGGRPGCSSDGRCLPCKRKATDDDVSGQLLQGGSPREQPAEDVVPAHNVACSSNVSFVTENTVALNQQFDLNFQYEVRERVAPSTILPVVGAASFPLDTQRSSHLIIDHGRRQYPDQLGVNGIGHNGSSAITDYLTRVQHQSQFAPHAFHIPGVQQTVGPLSREASSSTRFGSLTSVMVGERPSVLPADIYSTNMSRAPEDRPFQIPMVHTTVVAQPPTNLVLANGNISLLGRHNSISQVGSSSRPGVPRRAPNYLTTIQHTRRLAGIRRTLVLATDSDSEDETIGPFLSPDISQQGNTQPFQGPVFRSDIQDDEGAETRLLSRALHADRENRRRLLSEIRRVMALFSRGGHPDLQ</sequence>
<dbReference type="AlphaFoldDB" id="A0A7J6WJY3"/>
<evidence type="ECO:0000313" key="1">
    <source>
        <dbReference type="EMBL" id="KAF5197689.1"/>
    </source>
</evidence>
<reference evidence="1 2" key="1">
    <citation type="submission" date="2020-06" db="EMBL/GenBank/DDBJ databases">
        <title>Transcriptomic and genomic resources for Thalictrum thalictroides and T. hernandezii: Facilitating candidate gene discovery in an emerging model plant lineage.</title>
        <authorList>
            <person name="Arias T."/>
            <person name="Riano-Pachon D.M."/>
            <person name="Di Stilio V.S."/>
        </authorList>
    </citation>
    <scope>NUCLEOTIDE SEQUENCE [LARGE SCALE GENOMIC DNA]</scope>
    <source>
        <strain evidence="2">cv. WT478/WT964</strain>
        <tissue evidence="1">Leaves</tissue>
    </source>
</reference>
<evidence type="ECO:0000313" key="2">
    <source>
        <dbReference type="Proteomes" id="UP000554482"/>
    </source>
</evidence>
<dbReference type="OrthoDB" id="1965755at2759"/>
<protein>
    <submittedName>
        <fullName evidence="1">E3 ubiquitin-protein ligase mbr2-like</fullName>
    </submittedName>
</protein>
<gene>
    <name evidence="1" type="ORF">FRX31_012723</name>
</gene>
<feature type="non-terminal residue" evidence="1">
    <location>
        <position position="1"/>
    </location>
</feature>
<comment type="caution">
    <text evidence="1">The sequence shown here is derived from an EMBL/GenBank/DDBJ whole genome shotgun (WGS) entry which is preliminary data.</text>
</comment>
<organism evidence="1 2">
    <name type="scientific">Thalictrum thalictroides</name>
    <name type="common">Rue-anemone</name>
    <name type="synonym">Anemone thalictroides</name>
    <dbReference type="NCBI Taxonomy" id="46969"/>
    <lineage>
        <taxon>Eukaryota</taxon>
        <taxon>Viridiplantae</taxon>
        <taxon>Streptophyta</taxon>
        <taxon>Embryophyta</taxon>
        <taxon>Tracheophyta</taxon>
        <taxon>Spermatophyta</taxon>
        <taxon>Magnoliopsida</taxon>
        <taxon>Ranunculales</taxon>
        <taxon>Ranunculaceae</taxon>
        <taxon>Thalictroideae</taxon>
        <taxon>Thalictrum</taxon>
    </lineage>
</organism>
<name>A0A7J6WJY3_THATH</name>
<dbReference type="Proteomes" id="UP000554482">
    <property type="component" value="Unassembled WGS sequence"/>
</dbReference>